<comment type="subcellular location">
    <subcellularLocation>
        <location evidence="2">Cytoplasm</location>
    </subcellularLocation>
    <subcellularLocation>
        <location evidence="1">Membrane</location>
        <topology evidence="1">Single-pass membrane protein</topology>
    </subcellularLocation>
</comment>
<evidence type="ECO:0000256" key="17">
    <source>
        <dbReference type="SAM" id="Phobius"/>
    </source>
</evidence>
<dbReference type="PANTHER" id="PTHR14957">
    <property type="entry name" value="UBIQUITIN-LIKE-CONJUGATING ENZYME ATG10"/>
    <property type="match status" value="1"/>
</dbReference>
<evidence type="ECO:0000256" key="7">
    <source>
        <dbReference type="ARBA" id="ARBA00022490"/>
    </source>
</evidence>
<evidence type="ECO:0000256" key="5">
    <source>
        <dbReference type="ARBA" id="ARBA00021099"/>
    </source>
</evidence>
<dbReference type="GO" id="GO:0005829">
    <property type="term" value="C:cytosol"/>
    <property type="evidence" value="ECO:0007669"/>
    <property type="project" value="TreeGrafter"/>
</dbReference>
<dbReference type="GO" id="GO:0000422">
    <property type="term" value="P:autophagy of mitochondrion"/>
    <property type="evidence" value="ECO:0007669"/>
    <property type="project" value="TreeGrafter"/>
</dbReference>
<keyword evidence="7" id="KW-0963">Cytoplasm</keyword>
<name>A0A6J2DYT4_ZALCA</name>
<evidence type="ECO:0000256" key="8">
    <source>
        <dbReference type="ARBA" id="ARBA00022679"/>
    </source>
</evidence>
<dbReference type="Gene3D" id="3.30.1460.50">
    <property type="match status" value="1"/>
</dbReference>
<evidence type="ECO:0000256" key="15">
    <source>
        <dbReference type="ARBA" id="ARBA00029833"/>
    </source>
</evidence>
<keyword evidence="6" id="KW-0813">Transport</keyword>
<dbReference type="FunFam" id="2.40.160.110:FF:000003">
    <property type="entry name" value="ATPase H+ transporting accessory protein 1"/>
    <property type="match status" value="1"/>
</dbReference>
<evidence type="ECO:0000256" key="10">
    <source>
        <dbReference type="ARBA" id="ARBA00022786"/>
    </source>
</evidence>
<dbReference type="Pfam" id="PF05827">
    <property type="entry name" value="VAS1_LD"/>
    <property type="match status" value="1"/>
</dbReference>
<sequence>MGTSPRFPSPCPVAPPALGWAAGSGAERSGLSISMEEDEFFGEKAFQRFCVEFIKHSRQIGDGWEWRTSKDCSEGYMCKTDFQIKPGTVVSHPGTSAHVQTCLPMEEALELPLDDFEVTETTTGSEVIKYEYHVLYSCSYQVPVLYFRASFLDGRPLALKDIWEGIHECYKTRLLQEPWDTITQQEHPILGQPFFVLHPCKTNEFMTPVLKNSRKINRIFTDFGPNTCQEECKNIYYFFKSEIQYEKVDSFDTFISRTSSNREVVINDQLSNGDMNPIQNFTTIPITQTLSYTPSRQGHLEKEPWNAFSHHSPINVSMDGIPCILFWAKGITVKFKNQTWLDLTDEAFGQAATVDISNSNCSEESAILSLKFVDAEIPKGLDIRFILTSYNKLYLQSWFSLQRVEIIFNNSIQATFNATGIYAPSSYSYHCHRVSSLPRYDALLLPSYADDMANLWEVTFVDFQIQGFTIKRRQFAKPRDCASSFTPAILIGLAMSLILLLVLAYALHMLIYLRYLERHYDFITSPAHFPQLKAQDAAEEKELLRSQGVECYELRSQQICKIYV</sequence>
<evidence type="ECO:0000259" key="19">
    <source>
        <dbReference type="Pfam" id="PF20520"/>
    </source>
</evidence>
<dbReference type="GO" id="GO:0061651">
    <property type="term" value="F:Atg12 conjugating enzyme activity"/>
    <property type="evidence" value="ECO:0007669"/>
    <property type="project" value="TreeGrafter"/>
</dbReference>
<evidence type="ECO:0000256" key="6">
    <source>
        <dbReference type="ARBA" id="ARBA00022448"/>
    </source>
</evidence>
<evidence type="ECO:0000256" key="12">
    <source>
        <dbReference type="ARBA" id="ARBA00022989"/>
    </source>
</evidence>
<keyword evidence="8" id="KW-0808">Transferase</keyword>
<dbReference type="Pfam" id="PF03987">
    <property type="entry name" value="Autophagy_act_C"/>
    <property type="match status" value="1"/>
</dbReference>
<evidence type="ECO:0000256" key="13">
    <source>
        <dbReference type="ARBA" id="ARBA00023006"/>
    </source>
</evidence>
<evidence type="ECO:0000313" key="20">
    <source>
        <dbReference type="Proteomes" id="UP000515165"/>
    </source>
</evidence>
<dbReference type="GO" id="GO:0030659">
    <property type="term" value="C:cytoplasmic vesicle membrane"/>
    <property type="evidence" value="ECO:0007669"/>
    <property type="project" value="UniProtKB-ARBA"/>
</dbReference>
<evidence type="ECO:0000256" key="4">
    <source>
        <dbReference type="ARBA" id="ARBA00009037"/>
    </source>
</evidence>
<dbReference type="Pfam" id="PF20520">
    <property type="entry name" value="Ac45-VOA1_TM"/>
    <property type="match status" value="1"/>
</dbReference>
<comment type="similarity">
    <text evidence="4">Belongs to the vacuolar ATPase subunit S1 family.</text>
</comment>
<organism evidence="20 21">
    <name type="scientific">Zalophus californianus</name>
    <name type="common">California sealion</name>
    <dbReference type="NCBI Taxonomy" id="9704"/>
    <lineage>
        <taxon>Eukaryota</taxon>
        <taxon>Metazoa</taxon>
        <taxon>Chordata</taxon>
        <taxon>Craniata</taxon>
        <taxon>Vertebrata</taxon>
        <taxon>Euteleostomi</taxon>
        <taxon>Mammalia</taxon>
        <taxon>Eutheria</taxon>
        <taxon>Laurasiatheria</taxon>
        <taxon>Carnivora</taxon>
        <taxon>Caniformia</taxon>
        <taxon>Pinnipedia</taxon>
        <taxon>Otariidae</taxon>
        <taxon>Zalophus</taxon>
    </lineage>
</organism>
<protein>
    <recommendedName>
        <fullName evidence="5">Ubiquitin-like-conjugating enzyme ATG10</fullName>
    </recommendedName>
    <alternativeName>
        <fullName evidence="15">Autophagy-related protein 10</fullName>
    </alternativeName>
</protein>
<dbReference type="RefSeq" id="XP_027460996.1">
    <property type="nucleotide sequence ID" value="XM_027605195.2"/>
</dbReference>
<evidence type="ECO:0000256" key="3">
    <source>
        <dbReference type="ARBA" id="ARBA00005696"/>
    </source>
</evidence>
<keyword evidence="20" id="KW-1185">Reference proteome</keyword>
<keyword evidence="13" id="KW-0072">Autophagy</keyword>
<dbReference type="GO" id="GO:0012505">
    <property type="term" value="C:endomembrane system"/>
    <property type="evidence" value="ECO:0007669"/>
    <property type="project" value="UniProtKB-ARBA"/>
</dbReference>
<reference evidence="21" key="1">
    <citation type="submission" date="2025-08" db="UniProtKB">
        <authorList>
            <consortium name="RefSeq"/>
        </authorList>
    </citation>
    <scope>IDENTIFICATION</scope>
    <source>
        <tissue evidence="21">Blood</tissue>
    </source>
</reference>
<dbReference type="InterPro" id="IPR007135">
    <property type="entry name" value="Atg3/Atg10"/>
</dbReference>
<evidence type="ECO:0000256" key="9">
    <source>
        <dbReference type="ARBA" id="ARBA00022692"/>
    </source>
</evidence>
<feature type="transmembrane region" description="Helical" evidence="17">
    <location>
        <begin position="488"/>
        <end position="513"/>
    </location>
</feature>
<keyword evidence="14 17" id="KW-0472">Membrane</keyword>
<evidence type="ECO:0000256" key="2">
    <source>
        <dbReference type="ARBA" id="ARBA00004496"/>
    </source>
</evidence>
<dbReference type="GeneID" id="113928902"/>
<dbReference type="FunFam" id="3.30.1460.50:FF:000002">
    <property type="entry name" value="Autophagy related 10"/>
    <property type="match status" value="1"/>
</dbReference>
<comment type="function">
    <text evidence="16">E2-like enzyme involved in autophagy. Acts as an E2-like enzyme that catalyzes the conjugation of ATG12 to ATG5. ATG12 conjugation to ATG5 is required for autophagy. Likely serves as an ATG5-recognition molecule. Not involved in ATG12 conjugation to ATG3. Plays a role in adenovirus-mediated cell lysis.</text>
</comment>
<evidence type="ECO:0000256" key="14">
    <source>
        <dbReference type="ARBA" id="ARBA00023136"/>
    </source>
</evidence>
<dbReference type="InterPro" id="IPR046755">
    <property type="entry name" value="VAS1_LD"/>
</dbReference>
<dbReference type="AlphaFoldDB" id="A0A6J2DYT4"/>
<dbReference type="GO" id="GO:0098588">
    <property type="term" value="C:bounding membrane of organelle"/>
    <property type="evidence" value="ECO:0007669"/>
    <property type="project" value="UniProtKB-ARBA"/>
</dbReference>
<dbReference type="CTD" id="92270"/>
<feature type="domain" description="V-type proton ATPase subunit S1 luminal" evidence="18">
    <location>
        <begin position="322"/>
        <end position="468"/>
    </location>
</feature>
<comment type="similarity">
    <text evidence="3">Belongs to the ATG10 family.</text>
</comment>
<dbReference type="InterPro" id="IPR046756">
    <property type="entry name" value="VAS1/VOA1_TM"/>
</dbReference>
<evidence type="ECO:0000256" key="1">
    <source>
        <dbReference type="ARBA" id="ARBA00004167"/>
    </source>
</evidence>
<keyword evidence="11" id="KW-0653">Protein transport</keyword>
<dbReference type="OrthoDB" id="9442153at2759"/>
<dbReference type="Proteomes" id="UP000515165">
    <property type="component" value="Chromosome 5"/>
</dbReference>
<dbReference type="GO" id="GO:0015031">
    <property type="term" value="P:protein transport"/>
    <property type="evidence" value="ECO:0007669"/>
    <property type="project" value="UniProtKB-KW"/>
</dbReference>
<proteinExistence type="inferred from homology"/>
<keyword evidence="10" id="KW-0833">Ubl conjugation pathway</keyword>
<dbReference type="GO" id="GO:0000045">
    <property type="term" value="P:autophagosome assembly"/>
    <property type="evidence" value="ECO:0007669"/>
    <property type="project" value="TreeGrafter"/>
</dbReference>
<evidence type="ECO:0000259" key="18">
    <source>
        <dbReference type="Pfam" id="PF05827"/>
    </source>
</evidence>
<evidence type="ECO:0000256" key="11">
    <source>
        <dbReference type="ARBA" id="ARBA00022927"/>
    </source>
</evidence>
<keyword evidence="9 17" id="KW-0812">Transmembrane</keyword>
<evidence type="ECO:0000256" key="16">
    <source>
        <dbReference type="ARBA" id="ARBA00054759"/>
    </source>
</evidence>
<dbReference type="PANTHER" id="PTHR14957:SF1">
    <property type="entry name" value="UBIQUITIN-LIKE-CONJUGATING ENZYME ATG10"/>
    <property type="match status" value="1"/>
</dbReference>
<dbReference type="GO" id="GO:0032446">
    <property type="term" value="P:protein modification by small protein conjugation"/>
    <property type="evidence" value="ECO:0007669"/>
    <property type="project" value="TreeGrafter"/>
</dbReference>
<dbReference type="Gene3D" id="2.40.160.110">
    <property type="match status" value="1"/>
</dbReference>
<keyword evidence="12 17" id="KW-1133">Transmembrane helix</keyword>
<evidence type="ECO:0000313" key="21">
    <source>
        <dbReference type="RefSeq" id="XP_027460996.1"/>
    </source>
</evidence>
<feature type="domain" description="V-type proton ATPase subunit S1/VOA1 transmembrane" evidence="19">
    <location>
        <begin position="484"/>
        <end position="520"/>
    </location>
</feature>
<accession>A0A6J2DYT4</accession>
<gene>
    <name evidence="21" type="primary">ATP6AP1L</name>
</gene>